<dbReference type="Proteomes" id="UP000577891">
    <property type="component" value="Unassembled WGS sequence"/>
</dbReference>
<evidence type="ECO:0000313" key="1">
    <source>
        <dbReference type="EMBL" id="MBB2174229.1"/>
    </source>
</evidence>
<protein>
    <submittedName>
        <fullName evidence="1">Uncharacterized protein</fullName>
    </submittedName>
</protein>
<keyword evidence="2" id="KW-1185">Reference proteome</keyword>
<reference evidence="1 2" key="1">
    <citation type="submission" date="2020-04" db="EMBL/GenBank/DDBJ databases">
        <title>Description of novel Gluconacetobacter.</title>
        <authorList>
            <person name="Sombolestani A."/>
        </authorList>
    </citation>
    <scope>NUCLEOTIDE SEQUENCE [LARGE SCALE GENOMIC DNA]</scope>
    <source>
        <strain evidence="1 2">LMG 27724</strain>
    </source>
</reference>
<evidence type="ECO:0000313" key="2">
    <source>
        <dbReference type="Proteomes" id="UP000577891"/>
    </source>
</evidence>
<dbReference type="EMBL" id="JABEQE010000034">
    <property type="protein sequence ID" value="MBB2174229.1"/>
    <property type="molecule type" value="Genomic_DNA"/>
</dbReference>
<name>A0A7W4J411_9PROT</name>
<dbReference type="AlphaFoldDB" id="A0A7W4J411"/>
<proteinExistence type="predicted"/>
<comment type="caution">
    <text evidence="1">The sequence shown here is derived from an EMBL/GenBank/DDBJ whole genome shotgun (WGS) entry which is preliminary data.</text>
</comment>
<organism evidence="1 2">
    <name type="scientific">Gluconacetobacter asukensis</name>
    <dbReference type="NCBI Taxonomy" id="1017181"/>
    <lineage>
        <taxon>Bacteria</taxon>
        <taxon>Pseudomonadati</taxon>
        <taxon>Pseudomonadota</taxon>
        <taxon>Alphaproteobacteria</taxon>
        <taxon>Acetobacterales</taxon>
        <taxon>Acetobacteraceae</taxon>
        <taxon>Gluconacetobacter</taxon>
    </lineage>
</organism>
<gene>
    <name evidence="1" type="ORF">HLH35_19335</name>
</gene>
<sequence length="278" mass="31441">MKKKFELFRLSLVMREQRDFILDGPDGDLNREEYLNKVFSTQYAIGHRGNEFHFVPYVKVSGQTRFLAGRIGRPFSDLEFTPPDDGFTEELHQGWKALAIIIDPSHHKDGQKLAVEVNRDVGQALPVISALIDEINRRDDAIYTINVFPISDVQSFWDFSEQNQGNITRLAFEFTAPNMFGGRDSIRDELRKFRDQEKASVVSIELKNSDGLNSNTKRVKESVGYIEEGGGDIMAKTKDGKRYSSKSKVKITQIVFEDDSSDTMAKCLKDAASILGMG</sequence>
<dbReference type="RefSeq" id="WP_182980687.1">
    <property type="nucleotide sequence ID" value="NZ_BAABGB010000001.1"/>
</dbReference>
<accession>A0A7W4J411</accession>